<keyword evidence="1" id="KW-0812">Transmembrane</keyword>
<sequence length="105" mass="10723">MEKIAVDIGNTFGSPIGKGDYGFAKLASIILSNAIVIAGIIMLFLMIGGGIAIIGGAGKGNPESAARGRTAVTSAVIGFIIIFATYWIVQIVEIITGVDILSPSL</sequence>
<keyword evidence="1" id="KW-0472">Membrane</keyword>
<reference evidence="2 3" key="1">
    <citation type="journal article" date="2016" name="Nat. Commun.">
        <title>Thousands of microbial genomes shed light on interconnected biogeochemical processes in an aquifer system.</title>
        <authorList>
            <person name="Anantharaman K."/>
            <person name="Brown C.T."/>
            <person name="Hug L.A."/>
            <person name="Sharon I."/>
            <person name="Castelle C.J."/>
            <person name="Probst A.J."/>
            <person name="Thomas B.C."/>
            <person name="Singh A."/>
            <person name="Wilkins M.J."/>
            <person name="Karaoz U."/>
            <person name="Brodie E.L."/>
            <person name="Williams K.H."/>
            <person name="Hubbard S.S."/>
            <person name="Banfield J.F."/>
        </authorList>
    </citation>
    <scope>NUCLEOTIDE SEQUENCE [LARGE SCALE GENOMIC DNA]</scope>
</reference>
<feature type="transmembrane region" description="Helical" evidence="1">
    <location>
        <begin position="70"/>
        <end position="89"/>
    </location>
</feature>
<feature type="transmembrane region" description="Helical" evidence="1">
    <location>
        <begin position="29"/>
        <end position="58"/>
    </location>
</feature>
<dbReference type="AlphaFoldDB" id="A0A1F7XFI1"/>
<protein>
    <submittedName>
        <fullName evidence="2">Uncharacterized protein</fullName>
    </submittedName>
</protein>
<dbReference type="EMBL" id="MGFU01000012">
    <property type="protein sequence ID" value="OGM13138.1"/>
    <property type="molecule type" value="Genomic_DNA"/>
</dbReference>
<gene>
    <name evidence="2" type="ORF">A2V80_03430</name>
</gene>
<evidence type="ECO:0000313" key="2">
    <source>
        <dbReference type="EMBL" id="OGM13138.1"/>
    </source>
</evidence>
<dbReference type="Proteomes" id="UP000179013">
    <property type="component" value="Unassembled WGS sequence"/>
</dbReference>
<accession>A0A1F7XFI1</accession>
<proteinExistence type="predicted"/>
<evidence type="ECO:0000313" key="3">
    <source>
        <dbReference type="Proteomes" id="UP000179013"/>
    </source>
</evidence>
<comment type="caution">
    <text evidence="2">The sequence shown here is derived from an EMBL/GenBank/DDBJ whole genome shotgun (WGS) entry which is preliminary data.</text>
</comment>
<organism evidence="2 3">
    <name type="scientific">Candidatus Woesebacteria bacterium RBG_16_39_8b</name>
    <dbReference type="NCBI Taxonomy" id="1802482"/>
    <lineage>
        <taxon>Bacteria</taxon>
        <taxon>Candidatus Woeseibacteriota</taxon>
    </lineage>
</organism>
<name>A0A1F7XFI1_9BACT</name>
<evidence type="ECO:0000256" key="1">
    <source>
        <dbReference type="SAM" id="Phobius"/>
    </source>
</evidence>
<keyword evidence="1" id="KW-1133">Transmembrane helix</keyword>